<feature type="coiled-coil region" evidence="1">
    <location>
        <begin position="53"/>
        <end position="85"/>
    </location>
</feature>
<keyword evidence="1" id="KW-0175">Coiled coil</keyword>
<dbReference type="EMBL" id="BQKA01000044">
    <property type="protein sequence ID" value="GJM51234.1"/>
    <property type="molecule type" value="Genomic_DNA"/>
</dbReference>
<dbReference type="Proteomes" id="UP001208692">
    <property type="component" value="Unassembled WGS sequence"/>
</dbReference>
<dbReference type="RefSeq" id="WP_264846319.1">
    <property type="nucleotide sequence ID" value="NZ_BPMA01000020.1"/>
</dbReference>
<dbReference type="AlphaFoldDB" id="A0AAV5AXC8"/>
<comment type="caution">
    <text evidence="2">The sequence shown here is derived from an EMBL/GenBank/DDBJ whole genome shotgun (WGS) entry which is preliminary data.</text>
</comment>
<name>A0AAV5AXC8_9FLAO</name>
<evidence type="ECO:0000256" key="1">
    <source>
        <dbReference type="SAM" id="Coils"/>
    </source>
</evidence>
<sequence length="115" mass="13368">MEQIFKDNPKLDEVYRTSDGKYFYLESDARNYATAAKLHDKKVTKLVRKATLNEDTNNENQDVKRAEKIAELQALELVKENYNQMKSLVKFFDIKTSNQSAEALIEALTEFKKTI</sequence>
<dbReference type="EMBL" id="BQKB01000024">
    <property type="protein sequence ID" value="GJM53028.1"/>
    <property type="molecule type" value="Genomic_DNA"/>
</dbReference>
<accession>A0AAV5AXC8</accession>
<organism evidence="2 4">
    <name type="scientific">Capnocytophaga catalasegens</name>
    <dbReference type="NCBI Taxonomy" id="1004260"/>
    <lineage>
        <taxon>Bacteria</taxon>
        <taxon>Pseudomonadati</taxon>
        <taxon>Bacteroidota</taxon>
        <taxon>Flavobacteriia</taxon>
        <taxon>Flavobacteriales</taxon>
        <taxon>Flavobacteriaceae</taxon>
        <taxon>Capnocytophaga</taxon>
    </lineage>
</organism>
<keyword evidence="5" id="KW-1185">Reference proteome</keyword>
<evidence type="ECO:0000313" key="5">
    <source>
        <dbReference type="Proteomes" id="UP001208692"/>
    </source>
</evidence>
<protein>
    <submittedName>
        <fullName evidence="2">Uncharacterized protein</fullName>
    </submittedName>
</protein>
<evidence type="ECO:0000313" key="3">
    <source>
        <dbReference type="EMBL" id="GJM53028.1"/>
    </source>
</evidence>
<gene>
    <name evidence="2" type="ORF">RCZ15_22070</name>
    <name evidence="3" type="ORF">RCZ16_13450</name>
</gene>
<dbReference type="Proteomes" id="UP001207736">
    <property type="component" value="Unassembled WGS sequence"/>
</dbReference>
<reference evidence="2 5" key="1">
    <citation type="submission" date="2021-11" db="EMBL/GenBank/DDBJ databases">
        <title>Draft genome sequence of Capnocytophaga sp. strain KC07075 isolated from cat oral cavity.</title>
        <authorList>
            <person name="Suzuki M."/>
            <person name="Imaoka K."/>
            <person name="Kimura M."/>
            <person name="Morikawa S."/>
            <person name="Maeda K."/>
        </authorList>
    </citation>
    <scope>NUCLEOTIDE SEQUENCE</scope>
    <source>
        <strain evidence="2">KC07075</strain>
        <strain evidence="3 5">KC07079</strain>
    </source>
</reference>
<proteinExistence type="predicted"/>
<evidence type="ECO:0000313" key="4">
    <source>
        <dbReference type="Proteomes" id="UP001207736"/>
    </source>
</evidence>
<evidence type="ECO:0000313" key="2">
    <source>
        <dbReference type="EMBL" id="GJM51234.1"/>
    </source>
</evidence>